<protein>
    <submittedName>
        <fullName evidence="2">Uncharacterized protein</fullName>
    </submittedName>
</protein>
<sequence length="74" mass="8279">MVDEYLAVTSVVLLSSYLCIISLARNALDIAADLVQQHAYESLVDFDNHLDDISQDWRNPTLNRRVDEEAGAAD</sequence>
<dbReference type="EMBL" id="JARBHB010000001">
    <property type="protein sequence ID" value="KAJ8897015.1"/>
    <property type="molecule type" value="Genomic_DNA"/>
</dbReference>
<keyword evidence="1" id="KW-1133">Transmembrane helix</keyword>
<evidence type="ECO:0000256" key="1">
    <source>
        <dbReference type="SAM" id="Phobius"/>
    </source>
</evidence>
<dbReference type="Proteomes" id="UP001159363">
    <property type="component" value="Chromosome 1"/>
</dbReference>
<evidence type="ECO:0000313" key="2">
    <source>
        <dbReference type="EMBL" id="KAJ8897015.1"/>
    </source>
</evidence>
<comment type="caution">
    <text evidence="2">The sequence shown here is derived from an EMBL/GenBank/DDBJ whole genome shotgun (WGS) entry which is preliminary data.</text>
</comment>
<dbReference type="InterPro" id="IPR005366">
    <property type="entry name" value="EMC8/9"/>
</dbReference>
<organism evidence="2 3">
    <name type="scientific">Dryococelus australis</name>
    <dbReference type="NCBI Taxonomy" id="614101"/>
    <lineage>
        <taxon>Eukaryota</taxon>
        <taxon>Metazoa</taxon>
        <taxon>Ecdysozoa</taxon>
        <taxon>Arthropoda</taxon>
        <taxon>Hexapoda</taxon>
        <taxon>Insecta</taxon>
        <taxon>Pterygota</taxon>
        <taxon>Neoptera</taxon>
        <taxon>Polyneoptera</taxon>
        <taxon>Phasmatodea</taxon>
        <taxon>Verophasmatodea</taxon>
        <taxon>Anareolatae</taxon>
        <taxon>Phasmatidae</taxon>
        <taxon>Eurycanthinae</taxon>
        <taxon>Dryococelus</taxon>
    </lineage>
</organism>
<evidence type="ECO:0000313" key="3">
    <source>
        <dbReference type="Proteomes" id="UP001159363"/>
    </source>
</evidence>
<keyword evidence="1" id="KW-0812">Transmembrane</keyword>
<gene>
    <name evidence="2" type="ORF">PR048_002361</name>
</gene>
<name>A0ABQ9IJZ4_9NEOP</name>
<keyword evidence="3" id="KW-1185">Reference proteome</keyword>
<dbReference type="Pfam" id="PF03665">
    <property type="entry name" value="UPF0172"/>
    <property type="match status" value="1"/>
</dbReference>
<reference evidence="2 3" key="1">
    <citation type="submission" date="2023-02" db="EMBL/GenBank/DDBJ databases">
        <title>LHISI_Scaffold_Assembly.</title>
        <authorList>
            <person name="Stuart O.P."/>
            <person name="Cleave R."/>
            <person name="Magrath M.J.L."/>
            <person name="Mikheyev A.S."/>
        </authorList>
    </citation>
    <scope>NUCLEOTIDE SEQUENCE [LARGE SCALE GENOMIC DNA]</scope>
    <source>
        <strain evidence="2">Daus_M_001</strain>
        <tissue evidence="2">Leg muscle</tissue>
    </source>
</reference>
<keyword evidence="1" id="KW-0472">Membrane</keyword>
<proteinExistence type="predicted"/>
<accession>A0ABQ9IJZ4</accession>
<feature type="transmembrane region" description="Helical" evidence="1">
    <location>
        <begin position="6"/>
        <end position="24"/>
    </location>
</feature>